<name>A0A0B6AW42_PRIM2</name>
<dbReference type="GeneID" id="93643163"/>
<accession>A0A0B6AW42</accession>
<dbReference type="HOGENOM" id="CLU_155776_0_0_9"/>
<sequence>MERNLAYYSEMKKVVNHFLEICQLTPENLDEQEKQVVSTFCFGMINGYSLKEKKDAVQIQGATINILIEVFSYSPSASAEFFDFLIECTDKSFHPTMNAIIHRGIQAYHQYKENRNQELKENIHNIIDIIKSGS</sequence>
<protein>
    <submittedName>
        <fullName evidence="1">Immunity 28 family protein</fullName>
    </submittedName>
</protein>
<evidence type="ECO:0000313" key="1">
    <source>
        <dbReference type="EMBL" id="AJI24099.1"/>
    </source>
</evidence>
<organism evidence="1 2">
    <name type="scientific">Priestia megaterium (strain ATCC 14581 / DSM 32 / CCUG 1817 / JCM 2506 / NBRC 15308 / NCIMB 9376 / NCTC 10342 / NRRL B-14308 / VKM B-512 / Ford 19)</name>
    <name type="common">Bacillus megaterium</name>
    <dbReference type="NCBI Taxonomy" id="1348623"/>
    <lineage>
        <taxon>Bacteria</taxon>
        <taxon>Bacillati</taxon>
        <taxon>Bacillota</taxon>
        <taxon>Bacilli</taxon>
        <taxon>Bacillales</taxon>
        <taxon>Bacillaceae</taxon>
        <taxon>Priestia</taxon>
    </lineage>
</organism>
<gene>
    <name evidence="1" type="ORF">BG04_5206</name>
</gene>
<dbReference type="RefSeq" id="WP_034651314.1">
    <property type="nucleotide sequence ID" value="NZ_BCVB01000010.1"/>
</dbReference>
<dbReference type="InterPro" id="IPR029075">
    <property type="entry name" value="Imm48"/>
</dbReference>
<dbReference type="Pfam" id="PF15574">
    <property type="entry name" value="Imm48"/>
    <property type="match status" value="1"/>
</dbReference>
<proteinExistence type="predicted"/>
<dbReference type="Proteomes" id="UP000031829">
    <property type="component" value="Chromosome"/>
</dbReference>
<dbReference type="EMBL" id="CP009920">
    <property type="protein sequence ID" value="AJI24099.1"/>
    <property type="molecule type" value="Genomic_DNA"/>
</dbReference>
<reference evidence="1 2" key="1">
    <citation type="journal article" date="2015" name="Genome Announc.">
        <title>Complete genome sequences for 35 biothreat assay-relevant bacillus species.</title>
        <authorList>
            <person name="Johnson S.L."/>
            <person name="Daligault H.E."/>
            <person name="Davenport K.W."/>
            <person name="Jaissle J."/>
            <person name="Frey K.G."/>
            <person name="Ladner J.T."/>
            <person name="Broomall S.M."/>
            <person name="Bishop-Lilly K.A."/>
            <person name="Bruce D.C."/>
            <person name="Gibbons H.S."/>
            <person name="Coyne S.R."/>
            <person name="Lo C.C."/>
            <person name="Meincke L."/>
            <person name="Munk A.C."/>
            <person name="Koroleva G.I."/>
            <person name="Rosenzweig C.N."/>
            <person name="Palacios G.F."/>
            <person name="Redden C.L."/>
            <person name="Minogue T.D."/>
            <person name="Chain P.S."/>
        </authorList>
    </citation>
    <scope>NUCLEOTIDE SEQUENCE [LARGE SCALE GENOMIC DNA]</scope>
    <source>
        <strain evidence="2">ATCC 14581 / DSM 32 / JCM 2506 / NBRC 15308 / NCIMB 9376 / NCTC 10342 / NRRL B-14308 / VKM B-512</strain>
    </source>
</reference>
<dbReference type="AlphaFoldDB" id="A0A0B6AW42"/>
<evidence type="ECO:0000313" key="2">
    <source>
        <dbReference type="Proteomes" id="UP000031829"/>
    </source>
</evidence>
<dbReference type="KEGG" id="bmeg:BG04_5206"/>